<evidence type="ECO:0000313" key="2">
    <source>
        <dbReference type="Proteomes" id="UP000272942"/>
    </source>
</evidence>
<dbReference type="Proteomes" id="UP000272942">
    <property type="component" value="Unassembled WGS sequence"/>
</dbReference>
<dbReference type="OrthoDB" id="6243574at2759"/>
<sequence>MGRPLPDLLRRLPEQSMAPFVLEAKEVEAALKQVDQNKAAGPDGLRPAILRPIADIIAGELTQLYNRSLASATLPADWTTAEVVPIHKGGSRAAALNYRPASLLSVVLKTFEGFLREKVTIEAKLSHLRPNLSPGPDNIPAVLLLAATDDWTKEADMGNSVDFSKDFDKVPH</sequence>
<name>A0A183B5K1_9TREM</name>
<gene>
    <name evidence="1" type="ORF">ECPE_LOCUS14486</name>
</gene>
<keyword evidence="2" id="KW-1185">Reference proteome</keyword>
<reference evidence="3" key="1">
    <citation type="submission" date="2016-06" db="UniProtKB">
        <authorList>
            <consortium name="WormBaseParasite"/>
        </authorList>
    </citation>
    <scope>IDENTIFICATION</scope>
</reference>
<proteinExistence type="predicted"/>
<evidence type="ECO:0000313" key="3">
    <source>
        <dbReference type="WBParaSite" id="ECPE_0001452601-mRNA-1"/>
    </source>
</evidence>
<dbReference type="WBParaSite" id="ECPE_0001452601-mRNA-1">
    <property type="protein sequence ID" value="ECPE_0001452601-mRNA-1"/>
    <property type="gene ID" value="ECPE_0001452601"/>
</dbReference>
<organism evidence="3">
    <name type="scientific">Echinostoma caproni</name>
    <dbReference type="NCBI Taxonomy" id="27848"/>
    <lineage>
        <taxon>Eukaryota</taxon>
        <taxon>Metazoa</taxon>
        <taxon>Spiralia</taxon>
        <taxon>Lophotrochozoa</taxon>
        <taxon>Platyhelminthes</taxon>
        <taxon>Trematoda</taxon>
        <taxon>Digenea</taxon>
        <taxon>Plagiorchiida</taxon>
        <taxon>Echinostomata</taxon>
        <taxon>Echinostomatoidea</taxon>
        <taxon>Echinostomatidae</taxon>
        <taxon>Echinostoma</taxon>
    </lineage>
</organism>
<protein>
    <submittedName>
        <fullName evidence="3">Reverse transcriptase domain-containing protein</fullName>
    </submittedName>
</protein>
<evidence type="ECO:0000313" key="1">
    <source>
        <dbReference type="EMBL" id="VDP91758.1"/>
    </source>
</evidence>
<dbReference type="PANTHER" id="PTHR19446">
    <property type="entry name" value="REVERSE TRANSCRIPTASES"/>
    <property type="match status" value="1"/>
</dbReference>
<accession>A0A183B5K1</accession>
<dbReference type="AlphaFoldDB" id="A0A183B5K1"/>
<reference evidence="1 2" key="2">
    <citation type="submission" date="2018-11" db="EMBL/GenBank/DDBJ databases">
        <authorList>
            <consortium name="Pathogen Informatics"/>
        </authorList>
    </citation>
    <scope>NUCLEOTIDE SEQUENCE [LARGE SCALE GENOMIC DNA]</scope>
    <source>
        <strain evidence="1 2">Egypt</strain>
    </source>
</reference>
<dbReference type="EMBL" id="UZAN01057691">
    <property type="protein sequence ID" value="VDP91758.1"/>
    <property type="molecule type" value="Genomic_DNA"/>
</dbReference>